<feature type="domain" description="2EXR" evidence="1">
    <location>
        <begin position="26"/>
        <end position="93"/>
    </location>
</feature>
<keyword evidence="3" id="KW-1185">Reference proteome</keyword>
<dbReference type="Proteomes" id="UP001446871">
    <property type="component" value="Unassembled WGS sequence"/>
</dbReference>
<gene>
    <name evidence="2" type="ORF">PG996_014358</name>
</gene>
<accession>A0ABR1TKS4</accession>
<proteinExistence type="predicted"/>
<comment type="caution">
    <text evidence="2">The sequence shown here is derived from an EMBL/GenBank/DDBJ whole genome shotgun (WGS) entry which is preliminary data.</text>
</comment>
<evidence type="ECO:0000313" key="3">
    <source>
        <dbReference type="Proteomes" id="UP001446871"/>
    </source>
</evidence>
<evidence type="ECO:0000259" key="1">
    <source>
        <dbReference type="Pfam" id="PF20150"/>
    </source>
</evidence>
<dbReference type="Pfam" id="PF20150">
    <property type="entry name" value="2EXR"/>
    <property type="match status" value="1"/>
</dbReference>
<reference evidence="2 3" key="1">
    <citation type="submission" date="2023-01" db="EMBL/GenBank/DDBJ databases">
        <title>Analysis of 21 Apiospora genomes using comparative genomics revels a genus with tremendous synthesis potential of carbohydrate active enzymes and secondary metabolites.</title>
        <authorList>
            <person name="Sorensen T."/>
        </authorList>
    </citation>
    <scope>NUCLEOTIDE SEQUENCE [LARGE SCALE GENOMIC DNA]</scope>
    <source>
        <strain evidence="2 3">CBS 83171</strain>
    </source>
</reference>
<evidence type="ECO:0000313" key="2">
    <source>
        <dbReference type="EMBL" id="KAK8046294.1"/>
    </source>
</evidence>
<dbReference type="EMBL" id="JAQQWM010000009">
    <property type="protein sequence ID" value="KAK8046294.1"/>
    <property type="molecule type" value="Genomic_DNA"/>
</dbReference>
<sequence length="197" mass="22859">MSGVNQHTRYRFGRPSLRISRNTVAFDYFPKLPPELRHKIWDAFLLDKELTPECGFIFSPILADSVIRFRTHRQPNPLLFVNRESRARALCIFSLGVPVYRGALKTYKQYVAAGCIGLRRGDSTGMLDLAFRVQHRMASRGTIYLSPVVDRTVFESKTHCTKDFFAFHWRPNYEGPARDELVKAPWCDLWFFGEGEH</sequence>
<name>A0ABR1TKS4_9PEZI</name>
<dbReference type="InterPro" id="IPR045518">
    <property type="entry name" value="2EXR"/>
</dbReference>
<protein>
    <recommendedName>
        <fullName evidence="1">2EXR domain-containing protein</fullName>
    </recommendedName>
</protein>
<organism evidence="2 3">
    <name type="scientific">Apiospora saccharicola</name>
    <dbReference type="NCBI Taxonomy" id="335842"/>
    <lineage>
        <taxon>Eukaryota</taxon>
        <taxon>Fungi</taxon>
        <taxon>Dikarya</taxon>
        <taxon>Ascomycota</taxon>
        <taxon>Pezizomycotina</taxon>
        <taxon>Sordariomycetes</taxon>
        <taxon>Xylariomycetidae</taxon>
        <taxon>Amphisphaeriales</taxon>
        <taxon>Apiosporaceae</taxon>
        <taxon>Apiospora</taxon>
    </lineage>
</organism>